<dbReference type="SMART" id="SM00353">
    <property type="entry name" value="HLH"/>
    <property type="match status" value="1"/>
</dbReference>
<dbReference type="InterPro" id="IPR051358">
    <property type="entry name" value="TF_AMS/ICE1/BHLH6-like"/>
</dbReference>
<dbReference type="Proteomes" id="UP001457282">
    <property type="component" value="Unassembled WGS sequence"/>
</dbReference>
<dbReference type="GO" id="GO:0046983">
    <property type="term" value="F:protein dimerization activity"/>
    <property type="evidence" value="ECO:0007669"/>
    <property type="project" value="InterPro"/>
</dbReference>
<evidence type="ECO:0000256" key="2">
    <source>
        <dbReference type="ARBA" id="ARBA00023015"/>
    </source>
</evidence>
<keyword evidence="4" id="KW-0539">Nucleus</keyword>
<reference evidence="6 7" key="1">
    <citation type="journal article" date="2023" name="G3 (Bethesda)">
        <title>A chromosome-length genome assembly and annotation of blackberry (Rubus argutus, cv. 'Hillquist').</title>
        <authorList>
            <person name="Bruna T."/>
            <person name="Aryal R."/>
            <person name="Dudchenko O."/>
            <person name="Sargent D.J."/>
            <person name="Mead D."/>
            <person name="Buti M."/>
            <person name="Cavallini A."/>
            <person name="Hytonen T."/>
            <person name="Andres J."/>
            <person name="Pham M."/>
            <person name="Weisz D."/>
            <person name="Mascagni F."/>
            <person name="Usai G."/>
            <person name="Natali L."/>
            <person name="Bassil N."/>
            <person name="Fernandez G.E."/>
            <person name="Lomsadze A."/>
            <person name="Armour M."/>
            <person name="Olukolu B."/>
            <person name="Poorten T."/>
            <person name="Britton C."/>
            <person name="Davik J."/>
            <person name="Ashrafi H."/>
            <person name="Aiden E.L."/>
            <person name="Borodovsky M."/>
            <person name="Worthington M."/>
        </authorList>
    </citation>
    <scope>NUCLEOTIDE SEQUENCE [LARGE SCALE GENOMIC DNA]</scope>
    <source>
        <strain evidence="6">PI 553951</strain>
    </source>
</reference>
<dbReference type="Pfam" id="PF00010">
    <property type="entry name" value="HLH"/>
    <property type="match status" value="1"/>
</dbReference>
<evidence type="ECO:0000256" key="4">
    <source>
        <dbReference type="ARBA" id="ARBA00023242"/>
    </source>
</evidence>
<keyword evidence="2" id="KW-0805">Transcription regulation</keyword>
<dbReference type="GO" id="GO:0043565">
    <property type="term" value="F:sequence-specific DNA binding"/>
    <property type="evidence" value="ECO:0007669"/>
    <property type="project" value="TreeGrafter"/>
</dbReference>
<keyword evidence="7" id="KW-1185">Reference proteome</keyword>
<dbReference type="PANTHER" id="PTHR31945">
    <property type="entry name" value="TRANSCRIPTION FACTOR SCREAM2-RELATED"/>
    <property type="match status" value="1"/>
</dbReference>
<dbReference type="GO" id="GO:0005634">
    <property type="term" value="C:nucleus"/>
    <property type="evidence" value="ECO:0007669"/>
    <property type="project" value="UniProtKB-SubCell"/>
</dbReference>
<dbReference type="PROSITE" id="PS50888">
    <property type="entry name" value="BHLH"/>
    <property type="match status" value="1"/>
</dbReference>
<dbReference type="GO" id="GO:0003700">
    <property type="term" value="F:DNA-binding transcription factor activity"/>
    <property type="evidence" value="ECO:0007669"/>
    <property type="project" value="TreeGrafter"/>
</dbReference>
<dbReference type="EMBL" id="JBEDUW010000045">
    <property type="protein sequence ID" value="KAK9907038.1"/>
    <property type="molecule type" value="Genomic_DNA"/>
</dbReference>
<organism evidence="6 7">
    <name type="scientific">Rubus argutus</name>
    <name type="common">Southern blackberry</name>
    <dbReference type="NCBI Taxonomy" id="59490"/>
    <lineage>
        <taxon>Eukaryota</taxon>
        <taxon>Viridiplantae</taxon>
        <taxon>Streptophyta</taxon>
        <taxon>Embryophyta</taxon>
        <taxon>Tracheophyta</taxon>
        <taxon>Spermatophyta</taxon>
        <taxon>Magnoliopsida</taxon>
        <taxon>eudicotyledons</taxon>
        <taxon>Gunneridae</taxon>
        <taxon>Pentapetalae</taxon>
        <taxon>rosids</taxon>
        <taxon>fabids</taxon>
        <taxon>Rosales</taxon>
        <taxon>Rosaceae</taxon>
        <taxon>Rosoideae</taxon>
        <taxon>Rosoideae incertae sedis</taxon>
        <taxon>Rubus</taxon>
    </lineage>
</organism>
<proteinExistence type="predicted"/>
<feature type="domain" description="BHLH" evidence="5">
    <location>
        <begin position="40"/>
        <end position="89"/>
    </location>
</feature>
<evidence type="ECO:0000256" key="3">
    <source>
        <dbReference type="ARBA" id="ARBA00023163"/>
    </source>
</evidence>
<evidence type="ECO:0000256" key="1">
    <source>
        <dbReference type="ARBA" id="ARBA00004123"/>
    </source>
</evidence>
<name>A0AAW1VQ77_RUBAR</name>
<protein>
    <recommendedName>
        <fullName evidence="5">BHLH domain-containing protein</fullName>
    </recommendedName>
</protein>
<comment type="caution">
    <text evidence="6">The sequence shown here is derived from an EMBL/GenBank/DDBJ whole genome shotgun (WGS) entry which is preliminary data.</text>
</comment>
<comment type="subcellular location">
    <subcellularLocation>
        <location evidence="1">Nucleus</location>
    </subcellularLocation>
</comment>
<dbReference type="PANTHER" id="PTHR31945:SF20">
    <property type="entry name" value="TRANSCRIPTION FACTOR DYT1"/>
    <property type="match status" value="1"/>
</dbReference>
<gene>
    <name evidence="6" type="ORF">M0R45_002491</name>
</gene>
<evidence type="ECO:0000313" key="7">
    <source>
        <dbReference type="Proteomes" id="UP001457282"/>
    </source>
</evidence>
<evidence type="ECO:0000259" key="5">
    <source>
        <dbReference type="PROSITE" id="PS50888"/>
    </source>
</evidence>
<dbReference type="InterPro" id="IPR036638">
    <property type="entry name" value="HLH_DNA-bd_sf"/>
</dbReference>
<keyword evidence="3" id="KW-0804">Transcription</keyword>
<dbReference type="SUPFAM" id="SSF47459">
    <property type="entry name" value="HLH, helix-loop-helix DNA-binding domain"/>
    <property type="match status" value="1"/>
</dbReference>
<dbReference type="InterPro" id="IPR011598">
    <property type="entry name" value="bHLH_dom"/>
</dbReference>
<accession>A0AAW1VQ77</accession>
<dbReference type="AlphaFoldDB" id="A0AAW1VQ77"/>
<evidence type="ECO:0000313" key="6">
    <source>
        <dbReference type="EMBL" id="KAK9907038.1"/>
    </source>
</evidence>
<sequence length="217" mass="24298">MEFAGSALDELCLSPDQEGSSRGGRMGRRRYNDEEDDSILYKSKNLKAERKRRAKLSDRLLKLRSLVPIITNMNKATIVEDSITYIHELQKNVNMLQDQLFEMEVLSSLEEPAPEPEPRKEQTDAAEQMKKFGIQAEVSVTQIDGSKLWVKAVLAKKRGGFTKLIEAMTDFGFKLTDTSVTTSCGAMLVSSCVIGFPCDTLAIEQTRELMLDIINGI</sequence>
<dbReference type="Gene3D" id="4.10.280.10">
    <property type="entry name" value="Helix-loop-helix DNA-binding domain"/>
    <property type="match status" value="1"/>
</dbReference>